<dbReference type="InterPro" id="IPR036390">
    <property type="entry name" value="WH_DNA-bd_sf"/>
</dbReference>
<dbReference type="OrthoDB" id="194599at2"/>
<evidence type="ECO:0000313" key="6">
    <source>
        <dbReference type="EMBL" id="EWT03818.1"/>
    </source>
</evidence>
<dbReference type="PRINTS" id="PR00778">
    <property type="entry name" value="HTHARSR"/>
</dbReference>
<feature type="region of interest" description="Disordered" evidence="4">
    <location>
        <begin position="117"/>
        <end position="139"/>
    </location>
</feature>
<dbReference type="PROSITE" id="PS50987">
    <property type="entry name" value="HTH_ARSR_2"/>
    <property type="match status" value="1"/>
</dbReference>
<accession>W9GG53</accession>
<dbReference type="InterPro" id="IPR011991">
    <property type="entry name" value="ArsR-like_HTH"/>
</dbReference>
<keyword evidence="3" id="KW-0804">Transcription</keyword>
<reference evidence="7" key="1">
    <citation type="submission" date="2013-08" db="EMBL/GenBank/DDBJ databases">
        <title>Intrasporangium oryzae NRRL B-24470.</title>
        <authorList>
            <person name="Liu H."/>
            <person name="Wang G."/>
        </authorList>
    </citation>
    <scope>NUCLEOTIDE SEQUENCE [LARGE SCALE GENOMIC DNA]</scope>
    <source>
        <strain evidence="7">Q5-1</strain>
    </source>
</reference>
<dbReference type="GO" id="GO:0003700">
    <property type="term" value="F:DNA-binding transcription factor activity"/>
    <property type="evidence" value="ECO:0007669"/>
    <property type="project" value="InterPro"/>
</dbReference>
<dbReference type="PATRIC" id="fig|584657.3.peg.4304"/>
<dbReference type="GO" id="GO:0003677">
    <property type="term" value="F:DNA binding"/>
    <property type="evidence" value="ECO:0007669"/>
    <property type="project" value="UniProtKB-KW"/>
</dbReference>
<protein>
    <submittedName>
        <fullName evidence="6">ArsR family transcriptional regulator</fullName>
    </submittedName>
</protein>
<evidence type="ECO:0000256" key="4">
    <source>
        <dbReference type="SAM" id="MobiDB-lite"/>
    </source>
</evidence>
<evidence type="ECO:0000256" key="1">
    <source>
        <dbReference type="ARBA" id="ARBA00023015"/>
    </source>
</evidence>
<dbReference type="Gene3D" id="1.10.10.10">
    <property type="entry name" value="Winged helix-like DNA-binding domain superfamily/Winged helix DNA-binding domain"/>
    <property type="match status" value="1"/>
</dbReference>
<dbReference type="Proteomes" id="UP000019494">
    <property type="component" value="Unassembled WGS sequence"/>
</dbReference>
<evidence type="ECO:0000259" key="5">
    <source>
        <dbReference type="PROSITE" id="PS50987"/>
    </source>
</evidence>
<name>W9GG53_9MICO</name>
<dbReference type="CDD" id="cd00090">
    <property type="entry name" value="HTH_ARSR"/>
    <property type="match status" value="1"/>
</dbReference>
<dbReference type="SMART" id="SM00418">
    <property type="entry name" value="HTH_ARSR"/>
    <property type="match status" value="1"/>
</dbReference>
<dbReference type="AlphaFoldDB" id="W9GG53"/>
<dbReference type="PANTHER" id="PTHR43132">
    <property type="entry name" value="ARSENICAL RESISTANCE OPERON REPRESSOR ARSR-RELATED"/>
    <property type="match status" value="1"/>
</dbReference>
<dbReference type="NCBIfam" id="NF033788">
    <property type="entry name" value="HTH_metalloreg"/>
    <property type="match status" value="1"/>
</dbReference>
<keyword evidence="7" id="KW-1185">Reference proteome</keyword>
<sequence>MPLSAATAPLYAIKAELFKSLAHPVRIQVLEVLSGAPEHAAPVSELLDATGAEASALSQHLTVLKRAGVVTSTRQGNAVVYRLSQPLVAELLVVARAFLTARLAHSAEQLAAAESLPPLPASGAAQTDAPGTPATGASE</sequence>
<dbReference type="EMBL" id="AWQS01000442">
    <property type="protein sequence ID" value="EWT03818.1"/>
    <property type="molecule type" value="Genomic_DNA"/>
</dbReference>
<dbReference type="InterPro" id="IPR036388">
    <property type="entry name" value="WH-like_DNA-bd_sf"/>
</dbReference>
<gene>
    <name evidence="6" type="ORF">N864_07985</name>
</gene>
<organism evidence="6 7">
    <name type="scientific">Intrasporangium chromatireducens Q5-1</name>
    <dbReference type="NCBI Taxonomy" id="584657"/>
    <lineage>
        <taxon>Bacteria</taxon>
        <taxon>Bacillati</taxon>
        <taxon>Actinomycetota</taxon>
        <taxon>Actinomycetes</taxon>
        <taxon>Micrococcales</taxon>
        <taxon>Intrasporangiaceae</taxon>
        <taxon>Intrasporangium</taxon>
    </lineage>
</organism>
<dbReference type="InterPro" id="IPR001845">
    <property type="entry name" value="HTH_ArsR_DNA-bd_dom"/>
</dbReference>
<evidence type="ECO:0000256" key="3">
    <source>
        <dbReference type="ARBA" id="ARBA00023163"/>
    </source>
</evidence>
<keyword evidence="1" id="KW-0805">Transcription regulation</keyword>
<dbReference type="InterPro" id="IPR051011">
    <property type="entry name" value="Metal_resp_trans_reg"/>
</dbReference>
<dbReference type="Pfam" id="PF12840">
    <property type="entry name" value="HTH_20"/>
    <property type="match status" value="1"/>
</dbReference>
<feature type="domain" description="HTH arsR-type" evidence="5">
    <location>
        <begin position="6"/>
        <end position="103"/>
    </location>
</feature>
<comment type="caution">
    <text evidence="6">The sequence shown here is derived from an EMBL/GenBank/DDBJ whole genome shotgun (WGS) entry which is preliminary data.</text>
</comment>
<dbReference type="PANTHER" id="PTHR43132:SF2">
    <property type="entry name" value="ARSENICAL RESISTANCE OPERON REPRESSOR ARSR-RELATED"/>
    <property type="match status" value="1"/>
</dbReference>
<evidence type="ECO:0000256" key="2">
    <source>
        <dbReference type="ARBA" id="ARBA00023125"/>
    </source>
</evidence>
<dbReference type="SUPFAM" id="SSF46785">
    <property type="entry name" value="Winged helix' DNA-binding domain"/>
    <property type="match status" value="1"/>
</dbReference>
<evidence type="ECO:0000313" key="7">
    <source>
        <dbReference type="Proteomes" id="UP000019494"/>
    </source>
</evidence>
<proteinExistence type="predicted"/>
<dbReference type="RefSeq" id="WP_034722585.1">
    <property type="nucleotide sequence ID" value="NZ_AWQS01000442.1"/>
</dbReference>
<keyword evidence="2" id="KW-0238">DNA-binding</keyword>